<gene>
    <name evidence="1" type="ORF">SteCoe_72</name>
</gene>
<sequence>MKKNMRKTKQKISSRLQPLPFILSPIYNGYIPGQQIQKNIKNPEPISQANRQILIEFTPDNYIDSTNSEVNILITPVIPK</sequence>
<keyword evidence="2" id="KW-1185">Reference proteome</keyword>
<organism evidence="1 2">
    <name type="scientific">Stentor coeruleus</name>
    <dbReference type="NCBI Taxonomy" id="5963"/>
    <lineage>
        <taxon>Eukaryota</taxon>
        <taxon>Sar</taxon>
        <taxon>Alveolata</taxon>
        <taxon>Ciliophora</taxon>
        <taxon>Postciliodesmatophora</taxon>
        <taxon>Heterotrichea</taxon>
        <taxon>Heterotrichida</taxon>
        <taxon>Stentoridae</taxon>
        <taxon>Stentor</taxon>
    </lineage>
</organism>
<dbReference type="EMBL" id="MPUH01000001">
    <property type="protein sequence ID" value="OMJ96336.1"/>
    <property type="molecule type" value="Genomic_DNA"/>
</dbReference>
<proteinExistence type="predicted"/>
<reference evidence="1 2" key="1">
    <citation type="submission" date="2016-11" db="EMBL/GenBank/DDBJ databases">
        <title>The macronuclear genome of Stentor coeruleus: a giant cell with tiny introns.</title>
        <authorList>
            <person name="Slabodnick M."/>
            <person name="Ruby J.G."/>
            <person name="Reiff S.B."/>
            <person name="Swart E.C."/>
            <person name="Gosai S."/>
            <person name="Prabakaran S."/>
            <person name="Witkowska E."/>
            <person name="Larue G.E."/>
            <person name="Fisher S."/>
            <person name="Freeman R.M."/>
            <person name="Gunawardena J."/>
            <person name="Chu W."/>
            <person name="Stover N.A."/>
            <person name="Gregory B.D."/>
            <person name="Nowacki M."/>
            <person name="Derisi J."/>
            <person name="Roy S.W."/>
            <person name="Marshall W.F."/>
            <person name="Sood P."/>
        </authorList>
    </citation>
    <scope>NUCLEOTIDE SEQUENCE [LARGE SCALE GENOMIC DNA]</scope>
    <source>
        <strain evidence="1">WM001</strain>
    </source>
</reference>
<evidence type="ECO:0000313" key="1">
    <source>
        <dbReference type="EMBL" id="OMJ96336.1"/>
    </source>
</evidence>
<protein>
    <submittedName>
        <fullName evidence="1">Uncharacterized protein</fullName>
    </submittedName>
</protein>
<accession>A0A1R2D566</accession>
<evidence type="ECO:0000313" key="2">
    <source>
        <dbReference type="Proteomes" id="UP000187209"/>
    </source>
</evidence>
<comment type="caution">
    <text evidence="1">The sequence shown here is derived from an EMBL/GenBank/DDBJ whole genome shotgun (WGS) entry which is preliminary data.</text>
</comment>
<dbReference type="AlphaFoldDB" id="A0A1R2D566"/>
<name>A0A1R2D566_9CILI</name>
<dbReference type="Proteomes" id="UP000187209">
    <property type="component" value="Unassembled WGS sequence"/>
</dbReference>